<feature type="region of interest" description="Disordered" evidence="1">
    <location>
        <begin position="23"/>
        <end position="110"/>
    </location>
</feature>
<evidence type="ECO:0000256" key="1">
    <source>
        <dbReference type="SAM" id="MobiDB-lite"/>
    </source>
</evidence>
<dbReference type="EMBL" id="DWZE01000027">
    <property type="protein sequence ID" value="HJA82773.1"/>
    <property type="molecule type" value="Genomic_DNA"/>
</dbReference>
<organism evidence="2 3">
    <name type="scientific">Candidatus Bacteroides intestinavium</name>
    <dbReference type="NCBI Taxonomy" id="2838469"/>
    <lineage>
        <taxon>Bacteria</taxon>
        <taxon>Pseudomonadati</taxon>
        <taxon>Bacteroidota</taxon>
        <taxon>Bacteroidia</taxon>
        <taxon>Bacteroidales</taxon>
        <taxon>Bacteroidaceae</taxon>
        <taxon>Bacteroides</taxon>
    </lineage>
</organism>
<dbReference type="Proteomes" id="UP000823860">
    <property type="component" value="Unassembled WGS sequence"/>
</dbReference>
<protein>
    <submittedName>
        <fullName evidence="2">Uncharacterized protein</fullName>
    </submittedName>
</protein>
<sequence>MEDFLKFVLVAAVLVVAFIQQTRKEAQKKKKNAPRPPVMPQPEPVSSPLPEGQESQTYGGYIPEGPASEPPTPPRPKTKRNPARTFAKAEPKQNIPVPPPPATEDGTTDYQIHSAEEARRAIIWSEILTRKY</sequence>
<gene>
    <name evidence="2" type="ORF">H9785_02185</name>
</gene>
<comment type="caution">
    <text evidence="2">The sequence shown here is derived from an EMBL/GenBank/DDBJ whole genome shotgun (WGS) entry which is preliminary data.</text>
</comment>
<feature type="compositionally biased region" description="Pro residues" evidence="1">
    <location>
        <begin position="34"/>
        <end position="47"/>
    </location>
</feature>
<proteinExistence type="predicted"/>
<evidence type="ECO:0000313" key="3">
    <source>
        <dbReference type="Proteomes" id="UP000823860"/>
    </source>
</evidence>
<reference evidence="2" key="1">
    <citation type="journal article" date="2021" name="PeerJ">
        <title>Extensive microbial diversity within the chicken gut microbiome revealed by metagenomics and culture.</title>
        <authorList>
            <person name="Gilroy R."/>
            <person name="Ravi A."/>
            <person name="Getino M."/>
            <person name="Pursley I."/>
            <person name="Horton D.L."/>
            <person name="Alikhan N.F."/>
            <person name="Baker D."/>
            <person name="Gharbi K."/>
            <person name="Hall N."/>
            <person name="Watson M."/>
            <person name="Adriaenssens E.M."/>
            <person name="Foster-Nyarko E."/>
            <person name="Jarju S."/>
            <person name="Secka A."/>
            <person name="Antonio M."/>
            <person name="Oren A."/>
            <person name="Chaudhuri R.R."/>
            <person name="La Ragione R."/>
            <person name="Hildebrand F."/>
            <person name="Pallen M.J."/>
        </authorList>
    </citation>
    <scope>NUCLEOTIDE SEQUENCE</scope>
    <source>
        <strain evidence="2">ChiHecec1B25-7008</strain>
    </source>
</reference>
<name>A0A9D2KSE6_9BACE</name>
<dbReference type="AlphaFoldDB" id="A0A9D2KSE6"/>
<evidence type="ECO:0000313" key="2">
    <source>
        <dbReference type="EMBL" id="HJA82773.1"/>
    </source>
</evidence>
<reference evidence="2" key="2">
    <citation type="submission" date="2021-04" db="EMBL/GenBank/DDBJ databases">
        <authorList>
            <person name="Gilroy R."/>
        </authorList>
    </citation>
    <scope>NUCLEOTIDE SEQUENCE</scope>
    <source>
        <strain evidence="2">ChiHecec1B25-7008</strain>
    </source>
</reference>
<accession>A0A9D2KSE6</accession>